<evidence type="ECO:0000313" key="2">
    <source>
        <dbReference type="EMBL" id="GGH48336.1"/>
    </source>
</evidence>
<dbReference type="EMBL" id="BMJY01000014">
    <property type="protein sequence ID" value="GGH48336.1"/>
    <property type="molecule type" value="Genomic_DNA"/>
</dbReference>
<dbReference type="AlphaFoldDB" id="A0A917IIP6"/>
<name>A0A917IIP6_9MICO</name>
<dbReference type="Pfam" id="PF09660">
    <property type="entry name" value="DUF2397"/>
    <property type="match status" value="1"/>
</dbReference>
<dbReference type="InterPro" id="IPR013493">
    <property type="entry name" value="CHP02677"/>
</dbReference>
<sequence length="565" mass="61483">MARGRIVVVSDDPSTAASTDAAERRDGYGPFAYLSAPNAPLYRRVMRAMMAEKERFTVHVRPEQVAAALAGDGEEPAAEQSAVADAMERLAQPGWGNLLAFPDSSRVTALEDFYRRRMLYQLSRPGEAAERALAQYDAALGSRGALQSVALEDIVALLTVLRDMAVAHRAGEPIDVAVTHQSLRSLRDRFTELAENAVAFMGSLQRTIDLHDADAEAFVAYKEQLIGYLERFISDLLTRGATIAQLLGEIPSDSVRFLAETAADREAIDAAPGEEETIRGATRDTWLRQWSGLTDWFVSTPARESEAKLLRARARAAIPALLAVVRALHDRAGGRTDRSQDFLTLAEWFASLHGDGDHHRLWRSAFGLARARHLSVTSETEDAWATAALGSATPWADAPPVQISPQLRRSGSYERRGRSARVSDRSAGKAMLAERARREAEQTAAARRRILTDGPRPLSTFEELDPEAFRLFLGLLGDALSALEPQASMAQVTTSDGELTVTITRIHGAPDATITTPDGDLTGPDHLIDIVSASDPSARAAQTDRGARTAHTDRGAREFVSETRT</sequence>
<dbReference type="Proteomes" id="UP000657592">
    <property type="component" value="Unassembled WGS sequence"/>
</dbReference>
<feature type="region of interest" description="Disordered" evidence="1">
    <location>
        <begin position="536"/>
        <end position="565"/>
    </location>
</feature>
<gene>
    <name evidence="2" type="ORF">GCM10010921_25700</name>
</gene>
<feature type="region of interest" description="Disordered" evidence="1">
    <location>
        <begin position="408"/>
        <end position="430"/>
    </location>
</feature>
<dbReference type="NCBIfam" id="TIGR02677">
    <property type="entry name" value="TIGR02677 family protein"/>
    <property type="match status" value="1"/>
</dbReference>
<organism evidence="2 3">
    <name type="scientific">Microbacterium album</name>
    <dbReference type="NCBI Taxonomy" id="2053191"/>
    <lineage>
        <taxon>Bacteria</taxon>
        <taxon>Bacillati</taxon>
        <taxon>Actinomycetota</taxon>
        <taxon>Actinomycetes</taxon>
        <taxon>Micrococcales</taxon>
        <taxon>Microbacteriaceae</taxon>
        <taxon>Microbacterium</taxon>
    </lineage>
</organism>
<evidence type="ECO:0000313" key="3">
    <source>
        <dbReference type="Proteomes" id="UP000657592"/>
    </source>
</evidence>
<proteinExistence type="predicted"/>
<evidence type="ECO:0008006" key="4">
    <source>
        <dbReference type="Google" id="ProtNLM"/>
    </source>
</evidence>
<feature type="compositionally biased region" description="Basic and acidic residues" evidence="1">
    <location>
        <begin position="545"/>
        <end position="565"/>
    </location>
</feature>
<accession>A0A917IIP6</accession>
<keyword evidence="3" id="KW-1185">Reference proteome</keyword>
<reference evidence="2" key="2">
    <citation type="submission" date="2020-09" db="EMBL/GenBank/DDBJ databases">
        <authorList>
            <person name="Sun Q."/>
            <person name="Zhou Y."/>
        </authorList>
    </citation>
    <scope>NUCLEOTIDE SEQUENCE</scope>
    <source>
        <strain evidence="2">CGMCC 1.15794</strain>
    </source>
</reference>
<protein>
    <recommendedName>
        <fullName evidence="4">TIGR02677 family protein</fullName>
    </recommendedName>
</protein>
<reference evidence="2" key="1">
    <citation type="journal article" date="2014" name="Int. J. Syst. Evol. Microbiol.">
        <title>Complete genome sequence of Corynebacterium casei LMG S-19264T (=DSM 44701T), isolated from a smear-ripened cheese.</title>
        <authorList>
            <consortium name="US DOE Joint Genome Institute (JGI-PGF)"/>
            <person name="Walter F."/>
            <person name="Albersmeier A."/>
            <person name="Kalinowski J."/>
            <person name="Ruckert C."/>
        </authorList>
    </citation>
    <scope>NUCLEOTIDE SEQUENCE</scope>
    <source>
        <strain evidence="2">CGMCC 1.15794</strain>
    </source>
</reference>
<comment type="caution">
    <text evidence="2">The sequence shown here is derived from an EMBL/GenBank/DDBJ whole genome shotgun (WGS) entry which is preliminary data.</text>
</comment>
<evidence type="ECO:0000256" key="1">
    <source>
        <dbReference type="SAM" id="MobiDB-lite"/>
    </source>
</evidence>
<feature type="compositionally biased region" description="Basic and acidic residues" evidence="1">
    <location>
        <begin position="411"/>
        <end position="430"/>
    </location>
</feature>